<dbReference type="RefSeq" id="WP_163911599.1">
    <property type="nucleotide sequence ID" value="NZ_CP122994.1"/>
</dbReference>
<accession>A0ABM7IIT8</accession>
<proteinExistence type="predicted"/>
<reference evidence="2 3" key="1">
    <citation type="journal article" date="2019" name="Emerg. Microbes Infect.">
        <title>Comprehensive subspecies identification of 175 nontuberculous mycobacteria species based on 7547 genomic profiles.</title>
        <authorList>
            <person name="Matsumoto Y."/>
            <person name="Kinjo T."/>
            <person name="Motooka D."/>
            <person name="Nabeya D."/>
            <person name="Jung N."/>
            <person name="Uechi K."/>
            <person name="Horii T."/>
            <person name="Iida T."/>
            <person name="Fujita J."/>
            <person name="Nakamura S."/>
        </authorList>
    </citation>
    <scope>NUCLEOTIDE SEQUENCE [LARGE SCALE GENOMIC DNA]</scope>
    <source>
        <strain evidence="2 3">JCM 15296</strain>
    </source>
</reference>
<dbReference type="Pfam" id="PF14016">
    <property type="entry name" value="DUF4232"/>
    <property type="match status" value="1"/>
</dbReference>
<protein>
    <recommendedName>
        <fullName evidence="1">DUF4232 domain-containing protein</fullName>
    </recommendedName>
</protein>
<keyword evidence="3" id="KW-1185">Reference proteome</keyword>
<sequence length="130" mass="12737">MTPSLGPPDGAAGTTFYPVILKNSGDAPCSMSGYPAVSFIAGSDNHPVGVAASQDPDTIGVVVIGPGQSTSANLGVVNAGNFPADCDAVPVGGLQVNLPGETEPIIIGHADTACASTAYPTLRVGPFTGA</sequence>
<evidence type="ECO:0000313" key="3">
    <source>
        <dbReference type="Proteomes" id="UP000465609"/>
    </source>
</evidence>
<dbReference type="EMBL" id="AP022577">
    <property type="protein sequence ID" value="BBX86720.1"/>
    <property type="molecule type" value="Genomic_DNA"/>
</dbReference>
<gene>
    <name evidence="2" type="ORF">MAUB_45930</name>
</gene>
<dbReference type="InterPro" id="IPR025326">
    <property type="entry name" value="DUF4232"/>
</dbReference>
<feature type="domain" description="DUF4232" evidence="1">
    <location>
        <begin position="7"/>
        <end position="127"/>
    </location>
</feature>
<evidence type="ECO:0000259" key="1">
    <source>
        <dbReference type="Pfam" id="PF14016"/>
    </source>
</evidence>
<name>A0ABM7IIT8_9MYCO</name>
<dbReference type="Proteomes" id="UP000465609">
    <property type="component" value="Chromosome"/>
</dbReference>
<organism evidence="2 3">
    <name type="scientific">Mycolicibacterium aubagnense</name>
    <dbReference type="NCBI Taxonomy" id="319707"/>
    <lineage>
        <taxon>Bacteria</taxon>
        <taxon>Bacillati</taxon>
        <taxon>Actinomycetota</taxon>
        <taxon>Actinomycetes</taxon>
        <taxon>Mycobacteriales</taxon>
        <taxon>Mycobacteriaceae</taxon>
        <taxon>Mycolicibacterium</taxon>
    </lineage>
</organism>
<evidence type="ECO:0000313" key="2">
    <source>
        <dbReference type="EMBL" id="BBX86720.1"/>
    </source>
</evidence>